<evidence type="ECO:0000256" key="2">
    <source>
        <dbReference type="ARBA" id="ARBA00012513"/>
    </source>
</evidence>
<dbReference type="EC" id="2.7.11.1" evidence="2"/>
<comment type="similarity">
    <text evidence="1">Belongs to the protein kinase superfamily. BUD32 family.</text>
</comment>
<dbReference type="InterPro" id="IPR008266">
    <property type="entry name" value="Tyr_kinase_AS"/>
</dbReference>
<comment type="caution">
    <text evidence="10">The sequence shown here is derived from an EMBL/GenBank/DDBJ whole genome shotgun (WGS) entry which is preliminary data.</text>
</comment>
<dbReference type="GO" id="GO:0000408">
    <property type="term" value="C:EKC/KEOPS complex"/>
    <property type="evidence" value="ECO:0007669"/>
    <property type="project" value="TreeGrafter"/>
</dbReference>
<name>A0A448W9T0_9PLAT</name>
<dbReference type="PANTHER" id="PTHR12209:SF0">
    <property type="entry name" value="EKC_KEOPS COMPLEX SUBUNIT TP53RK"/>
    <property type="match status" value="1"/>
</dbReference>
<sequence length="261" mass="28355">MKAQSEEAKNRSLDSGKLLTGSLVEIQPPGSLFKQGAEARIYLANLFPASTSRGDGQASSNRPPYGPRLCIVKERFVKTYRHPQLDAELTRGRLRTEARLLLAARQIGLDVPPVLHVDLHRRQLWLGHVGEGSLTVAELLLGQLNRLIRKTHPVVIAAVGSAVEMTGQASSTGKTTGQGETEDVSTSLAREPNSETLNMAANEPDSSWTEAVSRVDRLMCSLATAIGRMLARLHANNLVHGDLTLANILVRKVNISSQFKV</sequence>
<evidence type="ECO:0000256" key="4">
    <source>
        <dbReference type="ARBA" id="ARBA00022741"/>
    </source>
</evidence>
<dbReference type="GO" id="GO:0004674">
    <property type="term" value="F:protein serine/threonine kinase activity"/>
    <property type="evidence" value="ECO:0007669"/>
    <property type="project" value="UniProtKB-EC"/>
</dbReference>
<keyword evidence="11" id="KW-1185">Reference proteome</keyword>
<reference evidence="10" key="1">
    <citation type="submission" date="2018-11" db="EMBL/GenBank/DDBJ databases">
        <authorList>
            <consortium name="Pathogen Informatics"/>
        </authorList>
    </citation>
    <scope>NUCLEOTIDE SEQUENCE</scope>
</reference>
<keyword evidence="6" id="KW-0067">ATP-binding</keyword>
<dbReference type="Gene3D" id="3.30.200.20">
    <property type="entry name" value="Phosphorylase Kinase, domain 1"/>
    <property type="match status" value="1"/>
</dbReference>
<evidence type="ECO:0000256" key="7">
    <source>
        <dbReference type="ARBA" id="ARBA00047899"/>
    </source>
</evidence>
<keyword evidence="4" id="KW-0547">Nucleotide-binding</keyword>
<dbReference type="AlphaFoldDB" id="A0A448W9T0"/>
<dbReference type="Gene3D" id="1.10.510.10">
    <property type="entry name" value="Transferase(Phosphotransferase) domain 1"/>
    <property type="match status" value="1"/>
</dbReference>
<dbReference type="SUPFAM" id="SSF56112">
    <property type="entry name" value="Protein kinase-like (PK-like)"/>
    <property type="match status" value="1"/>
</dbReference>
<gene>
    <name evidence="10" type="ORF">PXEA_LOCUS74</name>
</gene>
<protein>
    <recommendedName>
        <fullName evidence="2">non-specific serine/threonine protein kinase</fullName>
        <ecNumber evidence="2">2.7.11.1</ecNumber>
    </recommendedName>
</protein>
<evidence type="ECO:0000256" key="8">
    <source>
        <dbReference type="ARBA" id="ARBA00048679"/>
    </source>
</evidence>
<dbReference type="PANTHER" id="PTHR12209">
    <property type="entry name" value="NON-SPECIFIC SERINE/THREONINE PROTEIN KINASE"/>
    <property type="match status" value="1"/>
</dbReference>
<feature type="compositionally biased region" description="Polar residues" evidence="9">
    <location>
        <begin position="167"/>
        <end position="206"/>
    </location>
</feature>
<comment type="catalytic activity">
    <reaction evidence="8">
        <text>L-seryl-[protein] + ATP = O-phospho-L-seryl-[protein] + ADP + H(+)</text>
        <dbReference type="Rhea" id="RHEA:17989"/>
        <dbReference type="Rhea" id="RHEA-COMP:9863"/>
        <dbReference type="Rhea" id="RHEA-COMP:11604"/>
        <dbReference type="ChEBI" id="CHEBI:15378"/>
        <dbReference type="ChEBI" id="CHEBI:29999"/>
        <dbReference type="ChEBI" id="CHEBI:30616"/>
        <dbReference type="ChEBI" id="CHEBI:83421"/>
        <dbReference type="ChEBI" id="CHEBI:456216"/>
        <dbReference type="EC" id="2.7.11.1"/>
    </reaction>
</comment>
<proteinExistence type="inferred from homology"/>
<dbReference type="PROSITE" id="PS00109">
    <property type="entry name" value="PROTEIN_KINASE_TYR"/>
    <property type="match status" value="1"/>
</dbReference>
<feature type="region of interest" description="Disordered" evidence="9">
    <location>
        <begin position="166"/>
        <end position="206"/>
    </location>
</feature>
<dbReference type="OrthoDB" id="3399at2759"/>
<evidence type="ECO:0000256" key="9">
    <source>
        <dbReference type="SAM" id="MobiDB-lite"/>
    </source>
</evidence>
<dbReference type="GO" id="GO:0005634">
    <property type="term" value="C:nucleus"/>
    <property type="evidence" value="ECO:0007669"/>
    <property type="project" value="TreeGrafter"/>
</dbReference>
<keyword evidence="5" id="KW-0418">Kinase</keyword>
<evidence type="ECO:0000313" key="11">
    <source>
        <dbReference type="Proteomes" id="UP000784294"/>
    </source>
</evidence>
<dbReference type="EMBL" id="CAAALY010000155">
    <property type="protein sequence ID" value="VEL06634.1"/>
    <property type="molecule type" value="Genomic_DNA"/>
</dbReference>
<accession>A0A448W9T0</accession>
<evidence type="ECO:0000256" key="3">
    <source>
        <dbReference type="ARBA" id="ARBA00022679"/>
    </source>
</evidence>
<dbReference type="InterPro" id="IPR011009">
    <property type="entry name" value="Kinase-like_dom_sf"/>
</dbReference>
<evidence type="ECO:0000313" key="10">
    <source>
        <dbReference type="EMBL" id="VEL06634.1"/>
    </source>
</evidence>
<comment type="catalytic activity">
    <reaction evidence="7">
        <text>L-threonyl-[protein] + ATP = O-phospho-L-threonyl-[protein] + ADP + H(+)</text>
        <dbReference type="Rhea" id="RHEA:46608"/>
        <dbReference type="Rhea" id="RHEA-COMP:11060"/>
        <dbReference type="Rhea" id="RHEA-COMP:11605"/>
        <dbReference type="ChEBI" id="CHEBI:15378"/>
        <dbReference type="ChEBI" id="CHEBI:30013"/>
        <dbReference type="ChEBI" id="CHEBI:30616"/>
        <dbReference type="ChEBI" id="CHEBI:61977"/>
        <dbReference type="ChEBI" id="CHEBI:456216"/>
        <dbReference type="EC" id="2.7.11.1"/>
    </reaction>
</comment>
<dbReference type="GO" id="GO:0005524">
    <property type="term" value="F:ATP binding"/>
    <property type="evidence" value="ECO:0007669"/>
    <property type="project" value="UniProtKB-KW"/>
</dbReference>
<dbReference type="GO" id="GO:0005829">
    <property type="term" value="C:cytosol"/>
    <property type="evidence" value="ECO:0007669"/>
    <property type="project" value="TreeGrafter"/>
</dbReference>
<dbReference type="Proteomes" id="UP000784294">
    <property type="component" value="Unassembled WGS sequence"/>
</dbReference>
<evidence type="ECO:0000256" key="5">
    <source>
        <dbReference type="ARBA" id="ARBA00022777"/>
    </source>
</evidence>
<dbReference type="GO" id="GO:0070525">
    <property type="term" value="P:tRNA threonylcarbamoyladenosine metabolic process"/>
    <property type="evidence" value="ECO:0007669"/>
    <property type="project" value="TreeGrafter"/>
</dbReference>
<evidence type="ECO:0000256" key="1">
    <source>
        <dbReference type="ARBA" id="ARBA00010630"/>
    </source>
</evidence>
<keyword evidence="3" id="KW-0808">Transferase</keyword>
<organism evidence="10 11">
    <name type="scientific">Protopolystoma xenopodis</name>
    <dbReference type="NCBI Taxonomy" id="117903"/>
    <lineage>
        <taxon>Eukaryota</taxon>
        <taxon>Metazoa</taxon>
        <taxon>Spiralia</taxon>
        <taxon>Lophotrochozoa</taxon>
        <taxon>Platyhelminthes</taxon>
        <taxon>Monogenea</taxon>
        <taxon>Polyopisthocotylea</taxon>
        <taxon>Polystomatidea</taxon>
        <taxon>Polystomatidae</taxon>
        <taxon>Protopolystoma</taxon>
    </lineage>
</organism>
<evidence type="ECO:0000256" key="6">
    <source>
        <dbReference type="ARBA" id="ARBA00022840"/>
    </source>
</evidence>